<comment type="similarity">
    <text evidence="1">Belongs to the metallo-dependent hydrolases superfamily. TatD-type hydrolase family.</text>
</comment>
<dbReference type="GO" id="GO:0046872">
    <property type="term" value="F:metal ion binding"/>
    <property type="evidence" value="ECO:0007669"/>
    <property type="project" value="UniProtKB-KW"/>
</dbReference>
<comment type="caution">
    <text evidence="5">The sequence shown here is derived from an EMBL/GenBank/DDBJ whole genome shotgun (WGS) entry which is preliminary data.</text>
</comment>
<reference evidence="5" key="1">
    <citation type="submission" date="2018-11" db="EMBL/GenBank/DDBJ databases">
        <authorList>
            <person name="Alioto T."/>
            <person name="Alioto T."/>
        </authorList>
    </citation>
    <scope>NUCLEOTIDE SEQUENCE</scope>
</reference>
<dbReference type="GO" id="GO:0016788">
    <property type="term" value="F:hydrolase activity, acting on ester bonds"/>
    <property type="evidence" value="ECO:0007669"/>
    <property type="project" value="InterPro"/>
</dbReference>
<proteinExistence type="inferred from homology"/>
<evidence type="ECO:0000256" key="2">
    <source>
        <dbReference type="ARBA" id="ARBA00022723"/>
    </source>
</evidence>
<sequence>MEEEELCNNSHELGYIDCHCHLADDMFDKDLEEVVANSKKDGVSAIVVVPIGLEDFSKVLDISLKYRDILSPCLGVHRSKEEPKTKEV</sequence>
<accession>A0A8B6EP75</accession>
<dbReference type="Gene3D" id="3.20.20.140">
    <property type="entry name" value="Metal-dependent hydrolases"/>
    <property type="match status" value="1"/>
</dbReference>
<comment type="function">
    <text evidence="4">Exhibits 3'-exonuclease activities and apurinic/apyrimidinic (AP) endonuclease (in vitro). Show preferential AP endonuclease activity on double-stranded DNA substrates and 3'- exonuclease activity on single-stranded DNA.</text>
</comment>
<organism evidence="5 6">
    <name type="scientific">Mytilus galloprovincialis</name>
    <name type="common">Mediterranean mussel</name>
    <dbReference type="NCBI Taxonomy" id="29158"/>
    <lineage>
        <taxon>Eukaryota</taxon>
        <taxon>Metazoa</taxon>
        <taxon>Spiralia</taxon>
        <taxon>Lophotrochozoa</taxon>
        <taxon>Mollusca</taxon>
        <taxon>Bivalvia</taxon>
        <taxon>Autobranchia</taxon>
        <taxon>Pteriomorphia</taxon>
        <taxon>Mytilida</taxon>
        <taxon>Mytiloidea</taxon>
        <taxon>Mytilidae</taxon>
        <taxon>Mytilinae</taxon>
        <taxon>Mytilus</taxon>
    </lineage>
</organism>
<evidence type="ECO:0000256" key="1">
    <source>
        <dbReference type="ARBA" id="ARBA00009275"/>
    </source>
</evidence>
<dbReference type="InterPro" id="IPR032466">
    <property type="entry name" value="Metal_Hydrolase"/>
</dbReference>
<dbReference type="PANTHER" id="PTHR46317:SF1">
    <property type="entry name" value="HYDROLASE, TATD FAMILY"/>
    <property type="match status" value="1"/>
</dbReference>
<dbReference type="Pfam" id="PF01026">
    <property type="entry name" value="TatD_DNase"/>
    <property type="match status" value="1"/>
</dbReference>
<dbReference type="InterPro" id="IPR001130">
    <property type="entry name" value="TatD-like"/>
</dbReference>
<evidence type="ECO:0000256" key="4">
    <source>
        <dbReference type="ARBA" id="ARBA00093287"/>
    </source>
</evidence>
<dbReference type="AlphaFoldDB" id="A0A8B6EP75"/>
<dbReference type="SUPFAM" id="SSF51556">
    <property type="entry name" value="Metallo-dependent hydrolases"/>
    <property type="match status" value="1"/>
</dbReference>
<dbReference type="PANTHER" id="PTHR46317">
    <property type="entry name" value="HYDROLASE OF PHP SUPERFAMILY-RELATED PROTEIN"/>
    <property type="match status" value="1"/>
</dbReference>
<gene>
    <name evidence="5" type="ORF">MGAL_10B060881</name>
</gene>
<name>A0A8B6EP75_MYTGA</name>
<protein>
    <submittedName>
        <fullName evidence="5">TatD DNase family protein</fullName>
        <ecNumber evidence="5">3.1.21.-</ecNumber>
    </submittedName>
</protein>
<keyword evidence="6" id="KW-1185">Reference proteome</keyword>
<dbReference type="EC" id="3.1.21.-" evidence="5"/>
<keyword evidence="3 5" id="KW-0378">Hydrolase</keyword>
<dbReference type="Proteomes" id="UP000596742">
    <property type="component" value="Unassembled WGS sequence"/>
</dbReference>
<evidence type="ECO:0000313" key="5">
    <source>
        <dbReference type="EMBL" id="VDI37233.1"/>
    </source>
</evidence>
<dbReference type="OrthoDB" id="413993at2759"/>
<evidence type="ECO:0000256" key="3">
    <source>
        <dbReference type="ARBA" id="ARBA00022801"/>
    </source>
</evidence>
<dbReference type="EMBL" id="UYJE01005420">
    <property type="protein sequence ID" value="VDI37233.1"/>
    <property type="molecule type" value="Genomic_DNA"/>
</dbReference>
<keyword evidence="2" id="KW-0479">Metal-binding</keyword>
<evidence type="ECO:0000313" key="6">
    <source>
        <dbReference type="Proteomes" id="UP000596742"/>
    </source>
</evidence>